<name>A0A3P1CKJ3_9BACT</name>
<dbReference type="EMBL" id="RQJP01000003">
    <property type="protein sequence ID" value="RRB13779.1"/>
    <property type="molecule type" value="Genomic_DNA"/>
</dbReference>
<reference evidence="1 2" key="1">
    <citation type="submission" date="2018-11" db="EMBL/GenBank/DDBJ databases">
        <authorList>
            <person name="Zhou Z."/>
            <person name="Wang G."/>
        </authorList>
    </citation>
    <scope>NUCLEOTIDE SEQUENCE [LARGE SCALE GENOMIC DNA]</scope>
    <source>
        <strain evidence="1 2">KCTC42998</strain>
    </source>
</reference>
<organism evidence="1 2">
    <name type="scientific">Larkinella knui</name>
    <dbReference type="NCBI Taxonomy" id="2025310"/>
    <lineage>
        <taxon>Bacteria</taxon>
        <taxon>Pseudomonadati</taxon>
        <taxon>Bacteroidota</taxon>
        <taxon>Cytophagia</taxon>
        <taxon>Cytophagales</taxon>
        <taxon>Spirosomataceae</taxon>
        <taxon>Larkinella</taxon>
    </lineage>
</organism>
<dbReference type="AlphaFoldDB" id="A0A3P1CKJ3"/>
<protein>
    <submittedName>
        <fullName evidence="1">Uncharacterized protein</fullName>
    </submittedName>
</protein>
<dbReference type="Proteomes" id="UP000274271">
    <property type="component" value="Unassembled WGS sequence"/>
</dbReference>
<gene>
    <name evidence="1" type="ORF">EHT87_16085</name>
</gene>
<proteinExistence type="predicted"/>
<comment type="caution">
    <text evidence="1">The sequence shown here is derived from an EMBL/GenBank/DDBJ whole genome shotgun (WGS) entry which is preliminary data.</text>
</comment>
<sequence length="112" mass="12439">MGPEQTGFRFQKYKIQPVYPMKLTVNIGVVFDCLYKSAAIVLMRSLRGNSVTNPIAHVLKAADDEPSENRGLSVCLKAKDFFLLRESHEQNWIDERLFAAIAGNAGTNSAHA</sequence>
<accession>A0A3P1CKJ3</accession>
<evidence type="ECO:0000313" key="2">
    <source>
        <dbReference type="Proteomes" id="UP000274271"/>
    </source>
</evidence>
<keyword evidence="2" id="KW-1185">Reference proteome</keyword>
<evidence type="ECO:0000313" key="1">
    <source>
        <dbReference type="EMBL" id="RRB13779.1"/>
    </source>
</evidence>